<organism evidence="4 5">
    <name type="scientific">Azomonas macrocytogenes</name>
    <name type="common">Azotobacter macrocytogenes</name>
    <dbReference type="NCBI Taxonomy" id="69962"/>
    <lineage>
        <taxon>Bacteria</taxon>
        <taxon>Pseudomonadati</taxon>
        <taxon>Pseudomonadota</taxon>
        <taxon>Gammaproteobacteria</taxon>
        <taxon>Pseudomonadales</taxon>
        <taxon>Pseudomonadaceae</taxon>
        <taxon>Azomonas</taxon>
    </lineage>
</organism>
<accession>A0A839T4G9</accession>
<dbReference type="InterPro" id="IPR050808">
    <property type="entry name" value="Phage_Integrase"/>
</dbReference>
<dbReference type="Pfam" id="PF13356">
    <property type="entry name" value="Arm-DNA-bind_3"/>
    <property type="match status" value="1"/>
</dbReference>
<name>A0A839T4G9_AZOMA</name>
<evidence type="ECO:0000256" key="2">
    <source>
        <dbReference type="ARBA" id="ARBA00022908"/>
    </source>
</evidence>
<sequence length="57" mass="6355">MALSDAAVRQAKATGKAYTLGEIDGLSLDVSEQGSRSWHFRYCWAGKQKRMFLGTYP</sequence>
<dbReference type="PANTHER" id="PTHR30629:SF2">
    <property type="entry name" value="PROPHAGE INTEGRASE INTS-RELATED"/>
    <property type="match status" value="1"/>
</dbReference>
<feature type="domain" description="Integrase DNA-binding" evidence="3">
    <location>
        <begin position="3"/>
        <end position="57"/>
    </location>
</feature>
<evidence type="ECO:0000313" key="4">
    <source>
        <dbReference type="EMBL" id="MBB3103978.1"/>
    </source>
</evidence>
<keyword evidence="2" id="KW-0229">DNA integration</keyword>
<evidence type="ECO:0000259" key="3">
    <source>
        <dbReference type="Pfam" id="PF13356"/>
    </source>
</evidence>
<dbReference type="PANTHER" id="PTHR30629">
    <property type="entry name" value="PROPHAGE INTEGRASE"/>
    <property type="match status" value="1"/>
</dbReference>
<evidence type="ECO:0000313" key="5">
    <source>
        <dbReference type="Proteomes" id="UP000549250"/>
    </source>
</evidence>
<dbReference type="EMBL" id="JACHXI010000011">
    <property type="protein sequence ID" value="MBB3103978.1"/>
    <property type="molecule type" value="Genomic_DNA"/>
</dbReference>
<protein>
    <recommendedName>
        <fullName evidence="3">Integrase DNA-binding domain-containing protein</fullName>
    </recommendedName>
</protein>
<comment type="similarity">
    <text evidence="1">Belongs to the 'phage' integrase family.</text>
</comment>
<dbReference type="Proteomes" id="UP000549250">
    <property type="component" value="Unassembled WGS sequence"/>
</dbReference>
<dbReference type="InterPro" id="IPR025166">
    <property type="entry name" value="Integrase_DNA_bind_dom"/>
</dbReference>
<gene>
    <name evidence="4" type="ORF">FHR87_002388</name>
</gene>
<evidence type="ECO:0000256" key="1">
    <source>
        <dbReference type="ARBA" id="ARBA00008857"/>
    </source>
</evidence>
<dbReference type="Gene3D" id="3.30.160.390">
    <property type="entry name" value="Integrase, DNA-binding domain"/>
    <property type="match status" value="1"/>
</dbReference>
<proteinExistence type="inferred from homology"/>
<dbReference type="AlphaFoldDB" id="A0A839T4G9"/>
<dbReference type="InterPro" id="IPR038488">
    <property type="entry name" value="Integrase_DNA-bd_sf"/>
</dbReference>
<dbReference type="GO" id="GO:0015074">
    <property type="term" value="P:DNA integration"/>
    <property type="evidence" value="ECO:0007669"/>
    <property type="project" value="UniProtKB-KW"/>
</dbReference>
<comment type="caution">
    <text evidence="4">The sequence shown here is derived from an EMBL/GenBank/DDBJ whole genome shotgun (WGS) entry which is preliminary data.</text>
</comment>
<reference evidence="4 5" key="1">
    <citation type="submission" date="2020-08" db="EMBL/GenBank/DDBJ databases">
        <title>Genomic Encyclopedia of Type Strains, Phase III (KMG-III): the genomes of soil and plant-associated and newly described type strains.</title>
        <authorList>
            <person name="Whitman W."/>
        </authorList>
    </citation>
    <scope>NUCLEOTIDE SEQUENCE [LARGE SCALE GENOMIC DNA]</scope>
    <source>
        <strain evidence="4 5">CECT 4462</strain>
    </source>
</reference>
<keyword evidence="5" id="KW-1185">Reference proteome</keyword>